<gene>
    <name evidence="2" type="ORF">IMCC3317_31920</name>
</gene>
<keyword evidence="1" id="KW-0472">Membrane</keyword>
<dbReference type="SUPFAM" id="SSF48452">
    <property type="entry name" value="TPR-like"/>
    <property type="match status" value="1"/>
</dbReference>
<dbReference type="InterPro" id="IPR019734">
    <property type="entry name" value="TPR_rpt"/>
</dbReference>
<name>A0A7L4ZMZ8_9FLAO</name>
<dbReference type="Pfam" id="PF13174">
    <property type="entry name" value="TPR_6"/>
    <property type="match status" value="2"/>
</dbReference>
<evidence type="ECO:0008006" key="4">
    <source>
        <dbReference type="Google" id="ProtNLM"/>
    </source>
</evidence>
<accession>A0A7L4ZMZ8</accession>
<evidence type="ECO:0000313" key="2">
    <source>
        <dbReference type="EMBL" id="QHI37809.1"/>
    </source>
</evidence>
<sequence>MNFDDQTYEQVASYLNNEMDKAEKTAFEALLKNDTELASFVETFSTLDSVYNEDTWTIKSNASIEDVKALANEFRGDDVVDLSKKIRAIQQHTTQETSTKNRKSYFYYISSAVAIAAVCSLFYFSFTQSITANDAFEQYHDWNTLPSFQTKSAAENNLAKASKLFQEKKYQEALTIFTEYEKENNTYNPQIQLYIGVSQLELENYQEAIQTFNTLKNSNTIDAHKAYWYTALTYLKQNDAENAKKVLNSLVQISGNYNYEKAKKLLKKLK</sequence>
<dbReference type="KEGG" id="kan:IMCC3317_31920"/>
<dbReference type="EMBL" id="CP019288">
    <property type="protein sequence ID" value="QHI37809.1"/>
    <property type="molecule type" value="Genomic_DNA"/>
</dbReference>
<keyword evidence="1" id="KW-1133">Transmembrane helix</keyword>
<keyword evidence="3" id="KW-1185">Reference proteome</keyword>
<keyword evidence="1" id="KW-0812">Transmembrane</keyword>
<organism evidence="2 3">
    <name type="scientific">Kordia antarctica</name>
    <dbReference type="NCBI Taxonomy" id="1218801"/>
    <lineage>
        <taxon>Bacteria</taxon>
        <taxon>Pseudomonadati</taxon>
        <taxon>Bacteroidota</taxon>
        <taxon>Flavobacteriia</taxon>
        <taxon>Flavobacteriales</taxon>
        <taxon>Flavobacteriaceae</taxon>
        <taxon>Kordia</taxon>
    </lineage>
</organism>
<feature type="transmembrane region" description="Helical" evidence="1">
    <location>
        <begin position="105"/>
        <end position="126"/>
    </location>
</feature>
<dbReference type="Gene3D" id="1.25.40.10">
    <property type="entry name" value="Tetratricopeptide repeat domain"/>
    <property type="match status" value="1"/>
</dbReference>
<reference evidence="2 3" key="1">
    <citation type="journal article" date="2013" name="Int. J. Syst. Evol. Microbiol.">
        <title>Kordia antarctica sp. nov., isolated from Antarctic seawater.</title>
        <authorList>
            <person name="Baek K."/>
            <person name="Choi A."/>
            <person name="Kang I."/>
            <person name="Lee K."/>
            <person name="Cho J.C."/>
        </authorList>
    </citation>
    <scope>NUCLEOTIDE SEQUENCE [LARGE SCALE GENOMIC DNA]</scope>
    <source>
        <strain evidence="2 3">IMCC3317</strain>
    </source>
</reference>
<evidence type="ECO:0000313" key="3">
    <source>
        <dbReference type="Proteomes" id="UP000464657"/>
    </source>
</evidence>
<dbReference type="AlphaFoldDB" id="A0A7L4ZMZ8"/>
<protein>
    <recommendedName>
        <fullName evidence="4">Tetratricopeptide repeat protein</fullName>
    </recommendedName>
</protein>
<dbReference type="InterPro" id="IPR011990">
    <property type="entry name" value="TPR-like_helical_dom_sf"/>
</dbReference>
<dbReference type="OrthoDB" id="1144971at2"/>
<dbReference type="RefSeq" id="WP_160130402.1">
    <property type="nucleotide sequence ID" value="NZ_CP019288.1"/>
</dbReference>
<evidence type="ECO:0000256" key="1">
    <source>
        <dbReference type="SAM" id="Phobius"/>
    </source>
</evidence>
<proteinExistence type="predicted"/>
<dbReference type="Proteomes" id="UP000464657">
    <property type="component" value="Chromosome"/>
</dbReference>